<proteinExistence type="predicted"/>
<keyword evidence="2" id="KW-1185">Reference proteome</keyword>
<gene>
    <name evidence="1" type="ORF">C8F04DRAFT_972063</name>
</gene>
<feature type="non-terminal residue" evidence="1">
    <location>
        <position position="1"/>
    </location>
</feature>
<reference evidence="1" key="1">
    <citation type="submission" date="2023-03" db="EMBL/GenBank/DDBJ databases">
        <title>Massive genome expansion in bonnet fungi (Mycena s.s.) driven by repeated elements and novel gene families across ecological guilds.</title>
        <authorList>
            <consortium name="Lawrence Berkeley National Laboratory"/>
            <person name="Harder C.B."/>
            <person name="Miyauchi S."/>
            <person name="Viragh M."/>
            <person name="Kuo A."/>
            <person name="Thoen E."/>
            <person name="Andreopoulos B."/>
            <person name="Lu D."/>
            <person name="Skrede I."/>
            <person name="Drula E."/>
            <person name="Henrissat B."/>
            <person name="Morin E."/>
            <person name="Kohler A."/>
            <person name="Barry K."/>
            <person name="LaButti K."/>
            <person name="Morin E."/>
            <person name="Salamov A."/>
            <person name="Lipzen A."/>
            <person name="Mereny Z."/>
            <person name="Hegedus B."/>
            <person name="Baldrian P."/>
            <person name="Stursova M."/>
            <person name="Weitz H."/>
            <person name="Taylor A."/>
            <person name="Grigoriev I.V."/>
            <person name="Nagy L.G."/>
            <person name="Martin F."/>
            <person name="Kauserud H."/>
        </authorList>
    </citation>
    <scope>NUCLEOTIDE SEQUENCE</scope>
    <source>
        <strain evidence="1">CBHHK200</strain>
    </source>
</reference>
<dbReference type="EMBL" id="JARJCM010000219">
    <property type="protein sequence ID" value="KAJ7021992.1"/>
    <property type="molecule type" value="Genomic_DNA"/>
</dbReference>
<dbReference type="Proteomes" id="UP001218188">
    <property type="component" value="Unassembled WGS sequence"/>
</dbReference>
<evidence type="ECO:0000313" key="1">
    <source>
        <dbReference type="EMBL" id="KAJ7021992.1"/>
    </source>
</evidence>
<comment type="caution">
    <text evidence="1">The sequence shown here is derived from an EMBL/GenBank/DDBJ whole genome shotgun (WGS) entry which is preliminary data.</text>
</comment>
<protein>
    <submittedName>
        <fullName evidence="1">Uncharacterized protein</fullName>
    </submittedName>
</protein>
<sequence length="72" mass="8276">PLMEWARYDRDTTLEELLRAEGRGDHRSYPVCPRCKVQTAVPTYRCEDCTSGGEMLCQPCIVSTHARIPLHR</sequence>
<dbReference type="AlphaFoldDB" id="A0AAD6S7E0"/>
<evidence type="ECO:0000313" key="2">
    <source>
        <dbReference type="Proteomes" id="UP001218188"/>
    </source>
</evidence>
<name>A0AAD6S7E0_9AGAR</name>
<organism evidence="1 2">
    <name type="scientific">Mycena alexandri</name>
    <dbReference type="NCBI Taxonomy" id="1745969"/>
    <lineage>
        <taxon>Eukaryota</taxon>
        <taxon>Fungi</taxon>
        <taxon>Dikarya</taxon>
        <taxon>Basidiomycota</taxon>
        <taxon>Agaricomycotina</taxon>
        <taxon>Agaricomycetes</taxon>
        <taxon>Agaricomycetidae</taxon>
        <taxon>Agaricales</taxon>
        <taxon>Marasmiineae</taxon>
        <taxon>Mycenaceae</taxon>
        <taxon>Mycena</taxon>
    </lineage>
</organism>
<accession>A0AAD6S7E0</accession>